<dbReference type="InterPro" id="IPR050471">
    <property type="entry name" value="AB_hydrolase"/>
</dbReference>
<dbReference type="InterPro" id="IPR029058">
    <property type="entry name" value="AB_hydrolase_fold"/>
</dbReference>
<dbReference type="EMBL" id="BJVI01000058">
    <property type="protein sequence ID" value="GEL20128.1"/>
    <property type="molecule type" value="Genomic_DNA"/>
</dbReference>
<reference evidence="2 3" key="1">
    <citation type="submission" date="2019-07" db="EMBL/GenBank/DDBJ databases">
        <title>Whole genome shotgun sequence of Pseudonocardia asaccharolytica NBRC 16224.</title>
        <authorList>
            <person name="Hosoyama A."/>
            <person name="Uohara A."/>
            <person name="Ohji S."/>
            <person name="Ichikawa N."/>
        </authorList>
    </citation>
    <scope>NUCLEOTIDE SEQUENCE [LARGE SCALE GENOMIC DNA]</scope>
    <source>
        <strain evidence="2 3">NBRC 16224</strain>
    </source>
</reference>
<comment type="caution">
    <text evidence="2">The sequence shown here is derived from an EMBL/GenBank/DDBJ whole genome shotgun (WGS) entry which is preliminary data.</text>
</comment>
<evidence type="ECO:0000259" key="1">
    <source>
        <dbReference type="Pfam" id="PF00561"/>
    </source>
</evidence>
<proteinExistence type="predicted"/>
<dbReference type="Pfam" id="PF00561">
    <property type="entry name" value="Abhydrolase_1"/>
    <property type="match status" value="1"/>
</dbReference>
<dbReference type="SUPFAM" id="SSF53474">
    <property type="entry name" value="alpha/beta-Hydrolases"/>
    <property type="match status" value="1"/>
</dbReference>
<protein>
    <recommendedName>
        <fullName evidence="1">AB hydrolase-1 domain-containing protein</fullName>
    </recommendedName>
</protein>
<evidence type="ECO:0000313" key="3">
    <source>
        <dbReference type="Proteomes" id="UP000321328"/>
    </source>
</evidence>
<dbReference type="Proteomes" id="UP000321328">
    <property type="component" value="Unassembled WGS sequence"/>
</dbReference>
<evidence type="ECO:0000313" key="2">
    <source>
        <dbReference type="EMBL" id="GEL20128.1"/>
    </source>
</evidence>
<dbReference type="STRING" id="1123024.GCA_000423625_01995"/>
<organism evidence="2 3">
    <name type="scientific">Pseudonocardia asaccharolytica DSM 44247 = NBRC 16224</name>
    <dbReference type="NCBI Taxonomy" id="1123024"/>
    <lineage>
        <taxon>Bacteria</taxon>
        <taxon>Bacillati</taxon>
        <taxon>Actinomycetota</taxon>
        <taxon>Actinomycetes</taxon>
        <taxon>Pseudonocardiales</taxon>
        <taxon>Pseudonocardiaceae</taxon>
        <taxon>Pseudonocardia</taxon>
    </lineage>
</organism>
<sequence length="298" mass="31293">MDRAAHSAWAPLPQEYPVELPGRGRVNVCEWPGPPGAPVLALLHGATLTAELNWSHTMAELGRRYRVLAFDQRGHGRGIPCSTFRLEDCADDVAALARVLGVERLIPVGFSMGGLVAQVFWRRHPDLTAGLVLCSTARNVFGSPWERAAALVLPAVVTAAGLLPAMHSLGADLLGSALLDQDTDPATRRWAITQMSSTPLFTALTTAQAVCHFTSHEWIGSVDVPASVVITAHDRIVPAARQWKLAQALPACTVVEVDGDHGVFLHSPGHFASSVLAACDAVVGGAAGGGVESTGTAS</sequence>
<dbReference type="Gene3D" id="3.40.50.1820">
    <property type="entry name" value="alpha/beta hydrolase"/>
    <property type="match status" value="1"/>
</dbReference>
<dbReference type="GO" id="GO:0003824">
    <property type="term" value="F:catalytic activity"/>
    <property type="evidence" value="ECO:0007669"/>
    <property type="project" value="UniProtKB-ARBA"/>
</dbReference>
<dbReference type="RefSeq" id="WP_051232704.1">
    <property type="nucleotide sequence ID" value="NZ_AUII01000006.1"/>
</dbReference>
<dbReference type="PRINTS" id="PR00111">
    <property type="entry name" value="ABHYDROLASE"/>
</dbReference>
<dbReference type="PANTHER" id="PTHR43433:SF1">
    <property type="entry name" value="BLL5160 PROTEIN"/>
    <property type="match status" value="1"/>
</dbReference>
<feature type="domain" description="AB hydrolase-1" evidence="1">
    <location>
        <begin position="38"/>
        <end position="265"/>
    </location>
</feature>
<name>A0A511DB07_9PSEU</name>
<dbReference type="InterPro" id="IPR000073">
    <property type="entry name" value="AB_hydrolase_1"/>
</dbReference>
<keyword evidence="3" id="KW-1185">Reference proteome</keyword>
<dbReference type="AlphaFoldDB" id="A0A511DB07"/>
<dbReference type="OrthoDB" id="63519at2"/>
<accession>A0A511DB07</accession>
<dbReference type="PANTHER" id="PTHR43433">
    <property type="entry name" value="HYDROLASE, ALPHA/BETA FOLD FAMILY PROTEIN"/>
    <property type="match status" value="1"/>
</dbReference>
<gene>
    <name evidence="2" type="ORF">PA7_39650</name>
</gene>